<dbReference type="Proteomes" id="UP000238196">
    <property type="component" value="Unassembled WGS sequence"/>
</dbReference>
<evidence type="ECO:0000313" key="4">
    <source>
        <dbReference type="Proteomes" id="UP000238196"/>
    </source>
</evidence>
<dbReference type="Pfam" id="PF13681">
    <property type="entry name" value="PilX"/>
    <property type="match status" value="1"/>
</dbReference>
<dbReference type="AlphaFoldDB" id="A0A2S5KSB2"/>
<sequence length="172" mass="18865">MRTGLRQPSGQQGMALLITLVALLIITVLAVAATRTTSLQERMVANNYDQTLAFQAAESALQEAENYLDPDTTATLPSFSNADGLYTEADADGTPRWEDSDTVWLDASSDLGELVPTAPQYIIEYMGTWPDPPGCDQTTDVPADCLRDVYRITARSNAADRAQVMLQAIYWR</sequence>
<dbReference type="InterPro" id="IPR025205">
    <property type="entry name" value="PilX/PilW_C"/>
</dbReference>
<dbReference type="Pfam" id="PF14341">
    <property type="entry name" value="PilX_N"/>
    <property type="match status" value="1"/>
</dbReference>
<feature type="domain" description="PilX/PilW C-terminal" evidence="1">
    <location>
        <begin position="83"/>
        <end position="170"/>
    </location>
</feature>
<dbReference type="InterPro" id="IPR025746">
    <property type="entry name" value="PilX_N_dom"/>
</dbReference>
<evidence type="ECO:0000313" key="3">
    <source>
        <dbReference type="EMBL" id="PPC77734.1"/>
    </source>
</evidence>
<gene>
    <name evidence="3" type="ORF">C4K68_08680</name>
</gene>
<proteinExistence type="predicted"/>
<dbReference type="EMBL" id="PRLP01000026">
    <property type="protein sequence ID" value="PPC77734.1"/>
    <property type="molecule type" value="Genomic_DNA"/>
</dbReference>
<reference evidence="3 4" key="1">
    <citation type="submission" date="2018-02" db="EMBL/GenBank/DDBJ databases">
        <title>novel marine gammaproteobacteria from coastal saline agro ecosystem.</title>
        <authorList>
            <person name="Krishnan R."/>
            <person name="Ramesh Kumar N."/>
        </authorList>
    </citation>
    <scope>NUCLEOTIDE SEQUENCE [LARGE SCALE GENOMIC DNA]</scope>
    <source>
        <strain evidence="3 4">228</strain>
    </source>
</reference>
<evidence type="ECO:0000259" key="1">
    <source>
        <dbReference type="Pfam" id="PF13681"/>
    </source>
</evidence>
<protein>
    <recommendedName>
        <fullName evidence="5">Pilus assembly protein</fullName>
    </recommendedName>
</protein>
<feature type="domain" description="Type 4 fimbrial biogenesis protein PilX N-terminal" evidence="2">
    <location>
        <begin position="12"/>
        <end position="61"/>
    </location>
</feature>
<evidence type="ECO:0000259" key="2">
    <source>
        <dbReference type="Pfam" id="PF14341"/>
    </source>
</evidence>
<accession>A0A2S5KSB2</accession>
<name>A0A2S5KSB2_9PROT</name>
<evidence type="ECO:0008006" key="5">
    <source>
        <dbReference type="Google" id="ProtNLM"/>
    </source>
</evidence>
<comment type="caution">
    <text evidence="3">The sequence shown here is derived from an EMBL/GenBank/DDBJ whole genome shotgun (WGS) entry which is preliminary data.</text>
</comment>
<dbReference type="OrthoDB" id="5801860at2"/>
<organism evidence="3 4">
    <name type="scientific">Proteobacteria bacterium 228</name>
    <dbReference type="NCBI Taxonomy" id="2083153"/>
    <lineage>
        <taxon>Bacteria</taxon>
        <taxon>Pseudomonadati</taxon>
        <taxon>Pseudomonadota</taxon>
    </lineage>
</organism>